<keyword evidence="1" id="KW-0732">Signal</keyword>
<reference evidence="3 4" key="1">
    <citation type="submission" date="2018-05" db="EMBL/GenBank/DDBJ databases">
        <title>Rhodohalobacter halophilus gen. nov., sp. nov., a moderately halophilic member of the family Balneolaceae.</title>
        <authorList>
            <person name="Liu Z.-W."/>
        </authorList>
    </citation>
    <scope>NUCLEOTIDE SEQUENCE [LARGE SCALE GENOMIC DNA]</scope>
    <source>
        <strain evidence="3 4">8A47</strain>
    </source>
</reference>
<gene>
    <name evidence="3" type="ORF">DDZ15_10765</name>
</gene>
<feature type="signal peptide" evidence="1">
    <location>
        <begin position="1"/>
        <end position="17"/>
    </location>
</feature>
<dbReference type="InterPro" id="IPR045670">
    <property type="entry name" value="DUF5916"/>
</dbReference>
<dbReference type="CDD" id="cd09618">
    <property type="entry name" value="CBM9_like_2"/>
    <property type="match status" value="1"/>
</dbReference>
<evidence type="ECO:0000256" key="1">
    <source>
        <dbReference type="SAM" id="SignalP"/>
    </source>
</evidence>
<evidence type="ECO:0000259" key="2">
    <source>
        <dbReference type="Pfam" id="PF19313"/>
    </source>
</evidence>
<dbReference type="OrthoDB" id="9786766at2"/>
<sequence length="896" mass="99485">MKSTISIIILAAISALAFAPADTDDPDSTDLGPHKPSTVFTYKATHLEKGSVKLDGILDESAWQQSETISGFTQRTPDTGKPSSEQTDVKILYDDDAIYIGATLRYSSADSIASTLFRRDGDGYSDWFFAGIDSYNDQRTAFVFALNPRGVQKDVLIYNDSREDISWNAVWQGKSVIENNVWTLEMRIPLSQLRYDESSEEMREGWGVNFSRYIADRDEESYWAPTPPDDAGIVSKFGRLTELNNLPKKNQLEIVPYLSSQLNRSPFSNGNPFLNEYESSLQAGADVTYGLTSNLTLSATLNPDFGQVEADPAEVNLTAFETFFSERRPFFLEGTEIFDFSTNSMLRLGDVPTIFYSRRIGRAPQGRIPSGAEFSNMPESTPIIGAVKLSGKTSGGWSLGFLNAVTTEQQAAYTNGSGETLSASVEPFTNYSVARFQRDFNDGNSVAGIIFNSVLRENSDPNLTRLLADNAFTAGMDGQHRWNNNKYMISGRFAASHVSGSSEVIRSLQLSSARYFQRPDADNLSLNEKKTSLSGMYGDVMITRQTRHWISQVRAYHVTPGFEVNDLGFQTIADRTTTTAMQIYQQPNSGLGWLRNFNTYLFSANTFNSGGDYVNNLHGVGGSFRFSNFWSLNTEVFASVRSVDDKLTRGGPVARRPASMSSAMILSSDNRKALRVRILARRQADELGGFSGTGSVRFQYRPHPAANISVEPTFSVRENKTQYVSSVATPEKTATFGNRYVFADLRQQTVSATVRMEWTFSPSLSFQMFAQPFISSGHFSGFKELDRPGSMDYEVYGEDTGNISFNPASNRYEVSPAGSSNAFQLPNPDFNIHSLLGNAVVRWEYRPGSTIFFVWSQARSGYRNSGSLDVGDTFSDLFSTPATHTFLVKFSYWLGS</sequence>
<feature type="chain" id="PRO_5016393920" description="DUF5916 domain-containing protein" evidence="1">
    <location>
        <begin position="18"/>
        <end position="896"/>
    </location>
</feature>
<dbReference type="EMBL" id="QGGB01000007">
    <property type="protein sequence ID" value="PWN06297.1"/>
    <property type="molecule type" value="Genomic_DNA"/>
</dbReference>
<dbReference type="Gene3D" id="2.60.40.1190">
    <property type="match status" value="1"/>
</dbReference>
<feature type="domain" description="DUF5916" evidence="2">
    <location>
        <begin position="252"/>
        <end position="894"/>
    </location>
</feature>
<dbReference type="AlphaFoldDB" id="A0A316TNW4"/>
<dbReference type="Proteomes" id="UP000245533">
    <property type="component" value="Unassembled WGS sequence"/>
</dbReference>
<proteinExistence type="predicted"/>
<accession>A0A316TNW4</accession>
<evidence type="ECO:0000313" key="4">
    <source>
        <dbReference type="Proteomes" id="UP000245533"/>
    </source>
</evidence>
<dbReference type="SUPFAM" id="SSF49344">
    <property type="entry name" value="CBD9-like"/>
    <property type="match status" value="1"/>
</dbReference>
<evidence type="ECO:0000313" key="3">
    <source>
        <dbReference type="EMBL" id="PWN06297.1"/>
    </source>
</evidence>
<comment type="caution">
    <text evidence="3">The sequence shown here is derived from an EMBL/GenBank/DDBJ whole genome shotgun (WGS) entry which is preliminary data.</text>
</comment>
<organism evidence="3 4">
    <name type="scientific">Rhodohalobacter mucosus</name>
    <dbReference type="NCBI Taxonomy" id="2079485"/>
    <lineage>
        <taxon>Bacteria</taxon>
        <taxon>Pseudomonadati</taxon>
        <taxon>Balneolota</taxon>
        <taxon>Balneolia</taxon>
        <taxon>Balneolales</taxon>
        <taxon>Balneolaceae</taxon>
        <taxon>Rhodohalobacter</taxon>
    </lineage>
</organism>
<dbReference type="RefSeq" id="WP_109647090.1">
    <property type="nucleotide sequence ID" value="NZ_QGGB01000007.1"/>
</dbReference>
<protein>
    <recommendedName>
        <fullName evidence="2">DUF5916 domain-containing protein</fullName>
    </recommendedName>
</protein>
<keyword evidence="4" id="KW-1185">Reference proteome</keyword>
<dbReference type="Pfam" id="PF19313">
    <property type="entry name" value="DUF5916"/>
    <property type="match status" value="1"/>
</dbReference>
<name>A0A316TNW4_9BACT</name>